<dbReference type="CDD" id="cd03449">
    <property type="entry name" value="R_hydratase"/>
    <property type="match status" value="1"/>
</dbReference>
<dbReference type="Proteomes" id="UP000247763">
    <property type="component" value="Chromosome"/>
</dbReference>
<evidence type="ECO:0000313" key="4">
    <source>
        <dbReference type="Proteomes" id="UP000247763"/>
    </source>
</evidence>
<accession>A0A2Z3HMR2</accession>
<organism evidence="3 4">
    <name type="scientific">Phenylobacterium parvum</name>
    <dbReference type="NCBI Taxonomy" id="2201350"/>
    <lineage>
        <taxon>Bacteria</taxon>
        <taxon>Pseudomonadati</taxon>
        <taxon>Pseudomonadota</taxon>
        <taxon>Alphaproteobacteria</taxon>
        <taxon>Caulobacterales</taxon>
        <taxon>Caulobacteraceae</taxon>
        <taxon>Phenylobacterium</taxon>
    </lineage>
</organism>
<dbReference type="GO" id="GO:0019171">
    <property type="term" value="F:(3R)-hydroxyacyl-[acyl-carrier-protein] dehydratase activity"/>
    <property type="evidence" value="ECO:0007669"/>
    <property type="project" value="TreeGrafter"/>
</dbReference>
<dbReference type="OrthoDB" id="9800237at2"/>
<proteinExistence type="predicted"/>
<protein>
    <submittedName>
        <fullName evidence="3">(R)-hydratase</fullName>
    </submittedName>
</protein>
<keyword evidence="1" id="KW-0456">Lyase</keyword>
<dbReference type="PANTHER" id="PTHR43437">
    <property type="entry name" value="HYDROXYACYL-THIOESTER DEHYDRATASE TYPE 2, MITOCHONDRIAL-RELATED"/>
    <property type="match status" value="1"/>
</dbReference>
<dbReference type="GO" id="GO:0006633">
    <property type="term" value="P:fatty acid biosynthetic process"/>
    <property type="evidence" value="ECO:0007669"/>
    <property type="project" value="TreeGrafter"/>
</dbReference>
<feature type="domain" description="MaoC-like" evidence="2">
    <location>
        <begin position="15"/>
        <end position="112"/>
    </location>
</feature>
<dbReference type="Pfam" id="PF01575">
    <property type="entry name" value="MaoC_dehydratas"/>
    <property type="match status" value="1"/>
</dbReference>
<evidence type="ECO:0000313" key="3">
    <source>
        <dbReference type="EMBL" id="AWM76512.1"/>
    </source>
</evidence>
<reference evidence="4" key="1">
    <citation type="submission" date="2018-05" db="EMBL/GenBank/DDBJ databases">
        <title>Genome sequencing of Phenylobacterium sp. HYN0004.</title>
        <authorList>
            <person name="Yi H."/>
            <person name="Baek C."/>
        </authorList>
    </citation>
    <scope>NUCLEOTIDE SEQUENCE [LARGE SCALE GENOMIC DNA]</scope>
    <source>
        <strain evidence="4">HYN0004</strain>
    </source>
</reference>
<dbReference type="AlphaFoldDB" id="A0A2Z3HMR2"/>
<dbReference type="RefSeq" id="WP_110449081.1">
    <property type="nucleotide sequence ID" value="NZ_CP029479.1"/>
</dbReference>
<dbReference type="SUPFAM" id="SSF54637">
    <property type="entry name" value="Thioesterase/thiol ester dehydrase-isomerase"/>
    <property type="match status" value="1"/>
</dbReference>
<evidence type="ECO:0000259" key="2">
    <source>
        <dbReference type="Pfam" id="PF01575"/>
    </source>
</evidence>
<dbReference type="EMBL" id="CP029479">
    <property type="protein sequence ID" value="AWM76512.1"/>
    <property type="molecule type" value="Genomic_DNA"/>
</dbReference>
<name>A0A2Z3HMR2_9CAUL</name>
<dbReference type="PANTHER" id="PTHR43437:SF3">
    <property type="entry name" value="HYDROXYACYL-THIOESTER DEHYDRATASE TYPE 2, MITOCHONDRIAL"/>
    <property type="match status" value="1"/>
</dbReference>
<dbReference type="FunFam" id="3.10.129.10:FF:000042">
    <property type="entry name" value="MaoC domain protein dehydratase"/>
    <property type="match status" value="1"/>
</dbReference>
<dbReference type="Gene3D" id="3.10.129.10">
    <property type="entry name" value="Hotdog Thioesterase"/>
    <property type="match status" value="1"/>
</dbReference>
<keyword evidence="4" id="KW-1185">Reference proteome</keyword>
<evidence type="ECO:0000256" key="1">
    <source>
        <dbReference type="ARBA" id="ARBA00023239"/>
    </source>
</evidence>
<gene>
    <name evidence="3" type="ORF">HYN04_01265</name>
</gene>
<sequence>MQGRFFEDLSVGDSAEITRTVTQAVIEAFAAVSTDANPVHLDEAYAEGTIFKGRIAHGMLSGAYISAVIGMQLPGPGTIYLSQALRFRRPVRPGDAVTARVTVEALDPRRGEVTLSTVCEVGGKRVVEGEAVVLAPRREAAG</sequence>
<dbReference type="InterPro" id="IPR029069">
    <property type="entry name" value="HotDog_dom_sf"/>
</dbReference>
<dbReference type="KEGG" id="phb:HYN04_01265"/>
<dbReference type="InterPro" id="IPR050965">
    <property type="entry name" value="UPF0336/Enoyl-CoA_hydratase"/>
</dbReference>
<dbReference type="InterPro" id="IPR002539">
    <property type="entry name" value="MaoC-like_dom"/>
</dbReference>